<gene>
    <name evidence="1" type="ORF">PORCRE_81</name>
</gene>
<evidence type="ECO:0000313" key="1">
    <source>
        <dbReference type="EMBL" id="GAD04397.1"/>
    </source>
</evidence>
<reference evidence="1 2" key="2">
    <citation type="journal article" date="2013" name="Genome Announc.">
        <title>Draft Genome Sequences of Porphyromonas crevioricanis JCM 15906T and Porphyromonas cansulci JCM 13913T Isolated from a Canine Oral Cavity.</title>
        <authorList>
            <person name="Sakamoto M."/>
            <person name="Tanaka N."/>
            <person name="Shiwa Y."/>
            <person name="Yoshikawa H."/>
            <person name="Ohkuma M."/>
        </authorList>
    </citation>
    <scope>NUCLEOTIDE SEQUENCE [LARGE SCALE GENOMIC DNA]</scope>
    <source>
        <strain evidence="1 2">JCM 15906</strain>
    </source>
</reference>
<dbReference type="EMBL" id="BAOU01000003">
    <property type="protein sequence ID" value="GAD04397.1"/>
    <property type="molecule type" value="Genomic_DNA"/>
</dbReference>
<accession>S4NFP8</accession>
<dbReference type="AlphaFoldDB" id="S4NFP8"/>
<dbReference type="Proteomes" id="UP000018031">
    <property type="component" value="Unassembled WGS sequence"/>
</dbReference>
<evidence type="ECO:0000313" key="2">
    <source>
        <dbReference type="Proteomes" id="UP000018031"/>
    </source>
</evidence>
<sequence>MCCAQKNCHPQPLMQGDDSLLGDTSLQYLQRGLISSYFC</sequence>
<name>S4NFP8_9PORP</name>
<protein>
    <submittedName>
        <fullName evidence="1">Uncharacterized protein</fullName>
    </submittedName>
</protein>
<reference evidence="2" key="1">
    <citation type="journal article" date="2013" name="Genome">
        <title>Draft Genome Sequences of Porphyromonas crevioricanis JCM 15906T and Porphyromonas cansulci JCM 13913T Isolated from a Canine Oral Cavity.</title>
        <authorList>
            <person name="Sakamoto M."/>
            <person name="Tanaka N."/>
            <person name="Shiwa Y."/>
            <person name="Yoshikawa H."/>
            <person name="Ohkuma M."/>
        </authorList>
    </citation>
    <scope>NUCLEOTIDE SEQUENCE [LARGE SCALE GENOMIC DNA]</scope>
    <source>
        <strain evidence="2">JCM 15906</strain>
    </source>
</reference>
<proteinExistence type="predicted"/>
<comment type="caution">
    <text evidence="1">The sequence shown here is derived from an EMBL/GenBank/DDBJ whole genome shotgun (WGS) entry which is preliminary data.</text>
</comment>
<organism evidence="1 2">
    <name type="scientific">Porphyromonas crevioricanis JCM 15906</name>
    <dbReference type="NCBI Taxonomy" id="1305617"/>
    <lineage>
        <taxon>Bacteria</taxon>
        <taxon>Pseudomonadati</taxon>
        <taxon>Bacteroidota</taxon>
        <taxon>Bacteroidia</taxon>
        <taxon>Bacteroidales</taxon>
        <taxon>Porphyromonadaceae</taxon>
        <taxon>Porphyromonas</taxon>
    </lineage>
</organism>